<dbReference type="EMBL" id="FOVH01000012">
    <property type="protein sequence ID" value="SFP25003.1"/>
    <property type="molecule type" value="Genomic_DNA"/>
</dbReference>
<dbReference type="Gene3D" id="1.25.10.10">
    <property type="entry name" value="Leucine-rich Repeat Variant"/>
    <property type="match status" value="1"/>
</dbReference>
<accession>A0A1I5NT98</accession>
<dbReference type="InParanoid" id="A0A1I5NT98"/>
<evidence type="ECO:0000313" key="1">
    <source>
        <dbReference type="EMBL" id="SFP25003.1"/>
    </source>
</evidence>
<dbReference type="Pfam" id="PF13646">
    <property type="entry name" value="HEAT_2"/>
    <property type="match status" value="1"/>
</dbReference>
<dbReference type="InterPro" id="IPR016024">
    <property type="entry name" value="ARM-type_fold"/>
</dbReference>
<dbReference type="Proteomes" id="UP000183413">
    <property type="component" value="Unassembled WGS sequence"/>
</dbReference>
<dbReference type="eggNOG" id="ENOG5033BDJ">
    <property type="taxonomic scope" value="Bacteria"/>
</dbReference>
<dbReference type="STRING" id="1993.SAMN04489713_112285"/>
<evidence type="ECO:0000313" key="2">
    <source>
        <dbReference type="Proteomes" id="UP000183413"/>
    </source>
</evidence>
<name>A0A1I5NT98_9ACTN</name>
<protein>
    <submittedName>
        <fullName evidence="1">HEAT repeat-containing protein</fullName>
    </submittedName>
</protein>
<dbReference type="SUPFAM" id="SSF48371">
    <property type="entry name" value="ARM repeat"/>
    <property type="match status" value="1"/>
</dbReference>
<gene>
    <name evidence="1" type="ORF">SAMN04489713_112285</name>
</gene>
<dbReference type="AlphaFoldDB" id="A0A1I5NT98"/>
<organism evidence="1 2">
    <name type="scientific">Actinomadura madurae</name>
    <dbReference type="NCBI Taxonomy" id="1993"/>
    <lineage>
        <taxon>Bacteria</taxon>
        <taxon>Bacillati</taxon>
        <taxon>Actinomycetota</taxon>
        <taxon>Actinomycetes</taxon>
        <taxon>Streptosporangiales</taxon>
        <taxon>Thermomonosporaceae</taxon>
        <taxon>Actinomadura</taxon>
    </lineage>
</organism>
<sequence length="409" mass="44530">MRPVLDVLCDEGSPVDWVTSAVVLRRIGLPALDPLIEAMATASSAEVARRCGWAHSGLEIDDLSVFVPGLGHPSPKVRDNTAYVLQLKGAAALPYVPDLIALLDDPDEDVRRRVVWALQEIGPGALSSLRDARRSSGRLRRRALEALVAVGGPAALGDRDRALIRRLIRVKLATETPEPMHLCGTWYAVPTVDQPAVLDAFGLSDPEPVTMRLGASAWNHDHHAFSGEHRSCRRVYVTPRVDGWTLLFGDPFDYHDEEVDAAAVQSHCRELSLRFGTAHWYGASCGDSWTAWCVAEKGEIVRYYDIEEPEDQIGSHPAEDGYVLPHIDAFPDDAFDGVDINDSDAFLARYLQVKKDLGIPDDAHATTVAARASVDPSALGPETDVQGHGVVALTPCGRERGHPRGALEI</sequence>
<keyword evidence="2" id="KW-1185">Reference proteome</keyword>
<proteinExistence type="predicted"/>
<reference evidence="1 2" key="1">
    <citation type="submission" date="2016-10" db="EMBL/GenBank/DDBJ databases">
        <authorList>
            <person name="de Groot N.N."/>
        </authorList>
    </citation>
    <scope>NUCLEOTIDE SEQUENCE [LARGE SCALE GENOMIC DNA]</scope>
    <source>
        <strain evidence="1 2">DSM 43067</strain>
    </source>
</reference>
<dbReference type="InterPro" id="IPR011989">
    <property type="entry name" value="ARM-like"/>
</dbReference>